<keyword evidence="1" id="KW-0472">Membrane</keyword>
<keyword evidence="1" id="KW-0812">Transmembrane</keyword>
<evidence type="ECO:0000256" key="1">
    <source>
        <dbReference type="SAM" id="Phobius"/>
    </source>
</evidence>
<feature type="transmembrane region" description="Helical" evidence="1">
    <location>
        <begin position="6"/>
        <end position="32"/>
    </location>
</feature>
<comment type="caution">
    <text evidence="2">The sequence shown here is derived from an EMBL/GenBank/DDBJ whole genome shotgun (WGS) entry which is preliminary data.</text>
</comment>
<name>A0AB74F441_9FIRM</name>
<evidence type="ECO:0000313" key="2">
    <source>
        <dbReference type="EMBL" id="SHM27285.1"/>
    </source>
</evidence>
<organism evidence="2 3">
    <name type="scientific">Eubacterium callanderi</name>
    <dbReference type="NCBI Taxonomy" id="53442"/>
    <lineage>
        <taxon>Bacteria</taxon>
        <taxon>Bacillati</taxon>
        <taxon>Bacillota</taxon>
        <taxon>Clostridia</taxon>
        <taxon>Eubacteriales</taxon>
        <taxon>Eubacteriaceae</taxon>
        <taxon>Eubacterium</taxon>
    </lineage>
</organism>
<keyword evidence="1" id="KW-1133">Transmembrane helix</keyword>
<reference evidence="2 3" key="1">
    <citation type="submission" date="2016-11" db="EMBL/GenBank/DDBJ databases">
        <authorList>
            <person name="Varghese N."/>
            <person name="Submissions S."/>
        </authorList>
    </citation>
    <scope>NUCLEOTIDE SEQUENCE [LARGE SCALE GENOMIC DNA]</scope>
    <source>
        <strain evidence="2 3">FD</strain>
    </source>
</reference>
<gene>
    <name evidence="2" type="ORF">SAMN04515649_11414</name>
</gene>
<accession>A0AB74F441</accession>
<protein>
    <submittedName>
        <fullName evidence="2">Uncharacterized protein</fullName>
    </submittedName>
</protein>
<proteinExistence type="predicted"/>
<sequence length="205" mass="23440">MKKEKVLAVSIYVLAGIVFLLMLFIFVSLFILGPRKQAKQQEQYQELVQQGEANKEIAIVYYQKQFQQYYPNAYLENALKFDSEYSASLLLPNEVLGDNVSNYQVAIKNGGIENDWNTQRSLIVEATIEAQSEQKIEADQNIAAQIIEYIVKPVAPNFSKDEAITAVKRGKYKENGVIIENLHLDFPSKLKTRLTFEFNTYRDAA</sequence>
<dbReference type="EMBL" id="FRBP01000014">
    <property type="protein sequence ID" value="SHM27285.1"/>
    <property type="molecule type" value="Genomic_DNA"/>
</dbReference>
<dbReference type="RefSeq" id="WP_013382515.1">
    <property type="nucleotide sequence ID" value="NC_014624.2"/>
</dbReference>
<dbReference type="GeneID" id="68365080"/>
<evidence type="ECO:0000313" key="3">
    <source>
        <dbReference type="Proteomes" id="UP000184012"/>
    </source>
</evidence>
<dbReference type="Proteomes" id="UP000184012">
    <property type="component" value="Unassembled WGS sequence"/>
</dbReference>
<dbReference type="AlphaFoldDB" id="A0AB74F441"/>